<organism evidence="1 2">
    <name type="scientific">Mucilaginibacter corticis</name>
    <dbReference type="NCBI Taxonomy" id="2597670"/>
    <lineage>
        <taxon>Bacteria</taxon>
        <taxon>Pseudomonadati</taxon>
        <taxon>Bacteroidota</taxon>
        <taxon>Sphingobacteriia</taxon>
        <taxon>Sphingobacteriales</taxon>
        <taxon>Sphingobacteriaceae</taxon>
        <taxon>Mucilaginibacter</taxon>
    </lineage>
</organism>
<dbReference type="InterPro" id="IPR021487">
    <property type="entry name" value="DUF3140"/>
</dbReference>
<comment type="caution">
    <text evidence="1">The sequence shown here is derived from an EMBL/GenBank/DDBJ whole genome shotgun (WGS) entry which is preliminary data.</text>
</comment>
<dbReference type="Pfam" id="PF11338">
    <property type="entry name" value="DUF3140"/>
    <property type="match status" value="1"/>
</dbReference>
<feature type="non-terminal residue" evidence="1">
    <location>
        <position position="61"/>
    </location>
</feature>
<keyword evidence="2" id="KW-1185">Reference proteome</keyword>
<accession>A0A556MME1</accession>
<dbReference type="Proteomes" id="UP000318733">
    <property type="component" value="Unassembled WGS sequence"/>
</dbReference>
<protein>
    <submittedName>
        <fullName evidence="1">DUF3140 domain-containing protein</fullName>
    </submittedName>
</protein>
<proteinExistence type="predicted"/>
<reference evidence="1 2" key="1">
    <citation type="submission" date="2019-07" db="EMBL/GenBank/DDBJ databases">
        <authorList>
            <person name="Huq M.A."/>
        </authorList>
    </citation>
    <scope>NUCLEOTIDE SEQUENCE [LARGE SCALE GENOMIC DNA]</scope>
    <source>
        <strain evidence="1 2">MAH-19</strain>
    </source>
</reference>
<dbReference type="PANTHER" id="PTHR40630">
    <property type="entry name" value="POSSIBLE DNA-BINDING PROTEIN"/>
    <property type="match status" value="1"/>
</dbReference>
<dbReference type="RefSeq" id="WP_144249127.1">
    <property type="nucleotide sequence ID" value="NZ_VLPK01000002.1"/>
</dbReference>
<evidence type="ECO:0000313" key="1">
    <source>
        <dbReference type="EMBL" id="TSJ41090.1"/>
    </source>
</evidence>
<dbReference type="PANTHER" id="PTHR40630:SF1">
    <property type="entry name" value="DNA-BINDING PROTEIN"/>
    <property type="match status" value="1"/>
</dbReference>
<name>A0A556MME1_9SPHI</name>
<sequence length="61" mass="7002">MEAKEQEEIYKEFYQAVNMTATTLEKWLKTEESKSVGWDSGDGESIGHKSGEHIIKILNKK</sequence>
<gene>
    <name evidence="1" type="ORF">FO440_15295</name>
</gene>
<dbReference type="EMBL" id="VLPK01000002">
    <property type="protein sequence ID" value="TSJ41090.1"/>
    <property type="molecule type" value="Genomic_DNA"/>
</dbReference>
<dbReference type="AlphaFoldDB" id="A0A556MME1"/>
<dbReference type="OrthoDB" id="513524at2"/>
<evidence type="ECO:0000313" key="2">
    <source>
        <dbReference type="Proteomes" id="UP000318733"/>
    </source>
</evidence>